<dbReference type="AlphaFoldDB" id="X1EUD7"/>
<gene>
    <name evidence="1" type="ORF">S01H4_66148</name>
</gene>
<proteinExistence type="predicted"/>
<evidence type="ECO:0000313" key="1">
    <source>
        <dbReference type="EMBL" id="GAH20789.1"/>
    </source>
</evidence>
<sequence length="42" mass="4842">PDQSGDVVFEAIKKDIFYIFTETGLIRNYMSYKSFSMGLICL</sequence>
<comment type="caution">
    <text evidence="1">The sequence shown here is derived from an EMBL/GenBank/DDBJ whole genome shotgun (WGS) entry which is preliminary data.</text>
</comment>
<name>X1EUD7_9ZZZZ</name>
<reference evidence="1" key="1">
    <citation type="journal article" date="2014" name="Front. Microbiol.">
        <title>High frequency of phylogenetically diverse reductive dehalogenase-homologous genes in deep subseafloor sedimentary metagenomes.</title>
        <authorList>
            <person name="Kawai M."/>
            <person name="Futagami T."/>
            <person name="Toyoda A."/>
            <person name="Takaki Y."/>
            <person name="Nishi S."/>
            <person name="Hori S."/>
            <person name="Arai W."/>
            <person name="Tsubouchi T."/>
            <person name="Morono Y."/>
            <person name="Uchiyama I."/>
            <person name="Ito T."/>
            <person name="Fujiyama A."/>
            <person name="Inagaki F."/>
            <person name="Takami H."/>
        </authorList>
    </citation>
    <scope>NUCLEOTIDE SEQUENCE</scope>
    <source>
        <strain evidence="1">Expedition CK06-06</strain>
    </source>
</reference>
<feature type="non-terminal residue" evidence="1">
    <location>
        <position position="1"/>
    </location>
</feature>
<accession>X1EUD7</accession>
<organism evidence="1">
    <name type="scientific">marine sediment metagenome</name>
    <dbReference type="NCBI Taxonomy" id="412755"/>
    <lineage>
        <taxon>unclassified sequences</taxon>
        <taxon>metagenomes</taxon>
        <taxon>ecological metagenomes</taxon>
    </lineage>
</organism>
<protein>
    <submittedName>
        <fullName evidence="1">Uncharacterized protein</fullName>
    </submittedName>
</protein>
<dbReference type="EMBL" id="BART01040802">
    <property type="protein sequence ID" value="GAH20789.1"/>
    <property type="molecule type" value="Genomic_DNA"/>
</dbReference>